<dbReference type="CDD" id="cd16270">
    <property type="entry name" value="Apc5_N"/>
    <property type="match status" value="1"/>
</dbReference>
<evidence type="ECO:0000256" key="2">
    <source>
        <dbReference type="ARBA" id="ARBA00004186"/>
    </source>
</evidence>
<comment type="subcellular location">
    <subcellularLocation>
        <location evidence="2">Cytoplasm</location>
        <location evidence="2">Cytoskeleton</location>
        <location evidence="2">Spindle</location>
    </subcellularLocation>
    <subcellularLocation>
        <location evidence="1">Nucleus</location>
    </subcellularLocation>
</comment>
<dbReference type="Pfam" id="PF12862">
    <property type="entry name" value="ANAPC5"/>
    <property type="match status" value="1"/>
</dbReference>
<organism evidence="20 21">
    <name type="scientific">Aquatica leii</name>
    <dbReference type="NCBI Taxonomy" id="1421715"/>
    <lineage>
        <taxon>Eukaryota</taxon>
        <taxon>Metazoa</taxon>
        <taxon>Ecdysozoa</taxon>
        <taxon>Arthropoda</taxon>
        <taxon>Hexapoda</taxon>
        <taxon>Insecta</taxon>
        <taxon>Pterygota</taxon>
        <taxon>Neoptera</taxon>
        <taxon>Endopterygota</taxon>
        <taxon>Coleoptera</taxon>
        <taxon>Polyphaga</taxon>
        <taxon>Elateriformia</taxon>
        <taxon>Elateroidea</taxon>
        <taxon>Lampyridae</taxon>
        <taxon>Luciolinae</taxon>
        <taxon>Aquatica</taxon>
    </lineage>
</organism>
<evidence type="ECO:0000256" key="15">
    <source>
        <dbReference type="ARBA" id="ARBA00023306"/>
    </source>
</evidence>
<comment type="similarity">
    <text evidence="4">Belongs to the APC5 family.</text>
</comment>
<feature type="domain" description="Anaphase-promoting complex subunit 5 N-terminal" evidence="19">
    <location>
        <begin position="21"/>
        <end position="170"/>
    </location>
</feature>
<evidence type="ECO:0000256" key="7">
    <source>
        <dbReference type="ARBA" id="ARBA00022553"/>
    </source>
</evidence>
<dbReference type="GO" id="GO:0070979">
    <property type="term" value="P:protein K11-linked ubiquitination"/>
    <property type="evidence" value="ECO:0007669"/>
    <property type="project" value="TreeGrafter"/>
</dbReference>
<evidence type="ECO:0000256" key="11">
    <source>
        <dbReference type="ARBA" id="ARBA00022786"/>
    </source>
</evidence>
<evidence type="ECO:0000256" key="5">
    <source>
        <dbReference type="ARBA" id="ARBA00016066"/>
    </source>
</evidence>
<dbReference type="AlphaFoldDB" id="A0AAN7PYX1"/>
<keyword evidence="12" id="KW-0802">TPR repeat</keyword>
<dbReference type="GO" id="GO:0005680">
    <property type="term" value="C:anaphase-promoting complex"/>
    <property type="evidence" value="ECO:0007669"/>
    <property type="project" value="InterPro"/>
</dbReference>
<evidence type="ECO:0000256" key="17">
    <source>
        <dbReference type="ARBA" id="ARBA00045696"/>
    </source>
</evidence>
<evidence type="ECO:0000256" key="16">
    <source>
        <dbReference type="ARBA" id="ARBA00031069"/>
    </source>
</evidence>
<evidence type="ECO:0000259" key="18">
    <source>
        <dbReference type="Pfam" id="PF12862"/>
    </source>
</evidence>
<evidence type="ECO:0000256" key="10">
    <source>
        <dbReference type="ARBA" id="ARBA00022776"/>
    </source>
</evidence>
<dbReference type="PANTHER" id="PTHR12830:SF9">
    <property type="entry name" value="ANAPHASE-PROMOTING COMPLEX SUBUNIT 5"/>
    <property type="match status" value="1"/>
</dbReference>
<dbReference type="InterPro" id="IPR048968">
    <property type="entry name" value="Apc5_N"/>
</dbReference>
<proteinExistence type="inferred from homology"/>
<keyword evidence="13" id="KW-0206">Cytoskeleton</keyword>
<keyword evidence="9" id="KW-0677">Repeat</keyword>
<evidence type="ECO:0000256" key="9">
    <source>
        <dbReference type="ARBA" id="ARBA00022737"/>
    </source>
</evidence>
<evidence type="ECO:0000256" key="3">
    <source>
        <dbReference type="ARBA" id="ARBA00004906"/>
    </source>
</evidence>
<evidence type="ECO:0000256" key="1">
    <source>
        <dbReference type="ARBA" id="ARBA00004123"/>
    </source>
</evidence>
<dbReference type="InterPro" id="IPR011990">
    <property type="entry name" value="TPR-like_helical_dom_sf"/>
</dbReference>
<dbReference type="Pfam" id="PF21371">
    <property type="entry name" value="Apc5_N"/>
    <property type="match status" value="1"/>
</dbReference>
<feature type="domain" description="Anaphase-promoting complex subunit 5" evidence="18">
    <location>
        <begin position="245"/>
        <end position="338"/>
    </location>
</feature>
<keyword evidence="10" id="KW-0498">Mitosis</keyword>
<evidence type="ECO:0000256" key="4">
    <source>
        <dbReference type="ARBA" id="ARBA00007450"/>
    </source>
</evidence>
<dbReference type="InterPro" id="IPR026000">
    <property type="entry name" value="Apc5_dom"/>
</dbReference>
<dbReference type="InterPro" id="IPR037679">
    <property type="entry name" value="Apc5"/>
</dbReference>
<evidence type="ECO:0000256" key="8">
    <source>
        <dbReference type="ARBA" id="ARBA00022618"/>
    </source>
</evidence>
<evidence type="ECO:0000256" key="13">
    <source>
        <dbReference type="ARBA" id="ARBA00023212"/>
    </source>
</evidence>
<keyword evidence="8" id="KW-0132">Cell division</keyword>
<comment type="caution">
    <text evidence="20">The sequence shown here is derived from an EMBL/GenBank/DDBJ whole genome shotgun (WGS) entry which is preliminary data.</text>
</comment>
<accession>A0AAN7PYX1</accession>
<comment type="function">
    <text evidence="17">Component of the anaphase promoting complex/cyclosome (APC/C), a cell cycle-regulated E3 ubiquitin ligase that controls progression through mitosis and the G1 phase of the cell cycle. The APC/C complex acts by mediating ubiquitination and subsequent degradation of target proteins: it mainly mediates the formation of 'Lys-11'-linked polyubiquitin chains and, to a lower extent, the formation of 'Lys-48'- and 'Lys-63'-linked polyubiquitin chains. The APC/C complex catalyzes assembly of branched 'Lys-11'-/'Lys-48'-linked branched ubiquitin chains on target proteins.</text>
</comment>
<dbReference type="GO" id="GO:0031145">
    <property type="term" value="P:anaphase-promoting complex-dependent catabolic process"/>
    <property type="evidence" value="ECO:0007669"/>
    <property type="project" value="TreeGrafter"/>
</dbReference>
<dbReference type="SUPFAM" id="SSF48452">
    <property type="entry name" value="TPR-like"/>
    <property type="match status" value="1"/>
</dbReference>
<evidence type="ECO:0000259" key="19">
    <source>
        <dbReference type="Pfam" id="PF21371"/>
    </source>
</evidence>
<sequence>MSTGRDPLNVQVKKNYRETLTPHRLALAVLIHEFFKVRLNDASAELSKQHIRDFCILILKLIQSPDLMLEELLDILTCGKYLIHQEVIDSFNDTLRHLNEDGIDYLLLVMDNIGKLILHDTDIVMNKTISQINKKSVIGYYLRRLLINFDKLTFSEVSSVISSFQRYYLYEVKEDKVGINRKLNLVYYEDWYSNRDQWSKRQAELFIASQAALLSNNEEKAFSPKDLGKHIKNLLKTNPDLAEAHFLNYLNYLRVKEFCGAISSLYHCFDKSSFVDAKGNVDEQSKGFRFAALNLAVLYFHFHHKEEALAALKEAIMLAQQANDNVCLQHALSWLYCLTPLNKDKLLEHSILKSIDLNLPYIISLGIQSFVQYAGISGGRPKYIFETITKSDIGNCQHAYSDLTCSSYAQKSGMWLFYGKSEMSSLWSQLLLHLNTDTNPLGITYFGESLCQSICNVAMHLLNQAEYSKAHATIMLAKDRFPHEPLSHIWLLCECIYTFTRCLYHEEWIEAEAAAQKMSVYDDCESQLRMTQLFLHKRDFSAANKCISRLIDNHSDSQTRLRIDYHVRAMILNAEVRYTSCYPNVVPPVAMHACLAYANDFHVDYLGALTNLHLANIQYLMKMPAQALKLLDRCLIHILSHGGVYDRARAMLMYAKCIVSNASASTHERETVIVNAAEILNKVVVNFMKVEAYARVKDALHLQACLYNEVNLINERNKCALEFRLLEEEYPSANNIVPVTFL</sequence>
<name>A0AAN7PYX1_9COLE</name>
<dbReference type="EMBL" id="JARPUR010000007">
    <property type="protein sequence ID" value="KAK4872855.1"/>
    <property type="molecule type" value="Genomic_DNA"/>
</dbReference>
<keyword evidence="6" id="KW-0963">Cytoplasm</keyword>
<protein>
    <recommendedName>
        <fullName evidence="5">Anaphase-promoting complex subunit 5</fullName>
    </recommendedName>
    <alternativeName>
        <fullName evidence="16">Cyclosome subunit 5</fullName>
    </alternativeName>
</protein>
<evidence type="ECO:0000313" key="21">
    <source>
        <dbReference type="Proteomes" id="UP001353858"/>
    </source>
</evidence>
<dbReference type="GO" id="GO:0045842">
    <property type="term" value="P:positive regulation of mitotic metaphase/anaphase transition"/>
    <property type="evidence" value="ECO:0007669"/>
    <property type="project" value="TreeGrafter"/>
</dbReference>
<keyword evidence="15" id="KW-0131">Cell cycle</keyword>
<evidence type="ECO:0000256" key="14">
    <source>
        <dbReference type="ARBA" id="ARBA00023242"/>
    </source>
</evidence>
<gene>
    <name evidence="20" type="ORF">RN001_014884</name>
</gene>
<keyword evidence="21" id="KW-1185">Reference proteome</keyword>
<dbReference type="GO" id="GO:0005819">
    <property type="term" value="C:spindle"/>
    <property type="evidence" value="ECO:0007669"/>
    <property type="project" value="UniProtKB-SubCell"/>
</dbReference>
<dbReference type="Proteomes" id="UP001353858">
    <property type="component" value="Unassembled WGS sequence"/>
</dbReference>
<keyword evidence="11" id="KW-0833">Ubl conjugation pathway</keyword>
<dbReference type="PANTHER" id="PTHR12830">
    <property type="entry name" value="ANAPHASE-PROMOTING COMPLEX SUBUNIT 5"/>
    <property type="match status" value="1"/>
</dbReference>
<keyword evidence="7" id="KW-0597">Phosphoprotein</keyword>
<reference evidence="21" key="1">
    <citation type="submission" date="2023-01" db="EMBL/GenBank/DDBJ databases">
        <title>Key to firefly adult light organ development and bioluminescence: homeobox transcription factors regulate luciferase expression and transportation to peroxisome.</title>
        <authorList>
            <person name="Fu X."/>
        </authorList>
    </citation>
    <scope>NUCLEOTIDE SEQUENCE [LARGE SCALE GENOMIC DNA]</scope>
</reference>
<evidence type="ECO:0000256" key="12">
    <source>
        <dbReference type="ARBA" id="ARBA00022803"/>
    </source>
</evidence>
<comment type="pathway">
    <text evidence="3">Protein modification; protein ubiquitination.</text>
</comment>
<evidence type="ECO:0000256" key="6">
    <source>
        <dbReference type="ARBA" id="ARBA00022490"/>
    </source>
</evidence>
<dbReference type="GO" id="GO:0051301">
    <property type="term" value="P:cell division"/>
    <property type="evidence" value="ECO:0007669"/>
    <property type="project" value="UniProtKB-KW"/>
</dbReference>
<keyword evidence="14" id="KW-0539">Nucleus</keyword>
<evidence type="ECO:0000313" key="20">
    <source>
        <dbReference type="EMBL" id="KAK4872855.1"/>
    </source>
</evidence>